<dbReference type="Proteomes" id="UP000823749">
    <property type="component" value="Chromosome 3"/>
</dbReference>
<dbReference type="PROSITE" id="PS51450">
    <property type="entry name" value="LRR"/>
    <property type="match status" value="3"/>
</dbReference>
<evidence type="ECO:0000256" key="4">
    <source>
        <dbReference type="ARBA" id="ARBA00022614"/>
    </source>
</evidence>
<dbReference type="GO" id="GO:0051707">
    <property type="term" value="P:response to other organism"/>
    <property type="evidence" value="ECO:0007669"/>
    <property type="project" value="UniProtKB-ARBA"/>
</dbReference>
<evidence type="ECO:0000256" key="11">
    <source>
        <dbReference type="SAM" id="SignalP"/>
    </source>
</evidence>
<evidence type="ECO:0000259" key="12">
    <source>
        <dbReference type="Pfam" id="PF08263"/>
    </source>
</evidence>
<accession>A0AAV6L2S0</accession>
<dbReference type="InterPro" id="IPR003591">
    <property type="entry name" value="Leu-rich_rpt_typical-subtyp"/>
</dbReference>
<dbReference type="InterPro" id="IPR046956">
    <property type="entry name" value="RLP23-like"/>
</dbReference>
<comment type="caution">
    <text evidence="14">The sequence shown here is derived from an EMBL/GenBank/DDBJ whole genome shotgun (WGS) entry which is preliminary data.</text>
</comment>
<evidence type="ECO:0000256" key="2">
    <source>
        <dbReference type="ARBA" id="ARBA00009592"/>
    </source>
</evidence>
<organism evidence="14 15">
    <name type="scientific">Rhododendron griersonianum</name>
    <dbReference type="NCBI Taxonomy" id="479676"/>
    <lineage>
        <taxon>Eukaryota</taxon>
        <taxon>Viridiplantae</taxon>
        <taxon>Streptophyta</taxon>
        <taxon>Embryophyta</taxon>
        <taxon>Tracheophyta</taxon>
        <taxon>Spermatophyta</taxon>
        <taxon>Magnoliopsida</taxon>
        <taxon>eudicotyledons</taxon>
        <taxon>Gunneridae</taxon>
        <taxon>Pentapetalae</taxon>
        <taxon>asterids</taxon>
        <taxon>Ericales</taxon>
        <taxon>Ericaceae</taxon>
        <taxon>Ericoideae</taxon>
        <taxon>Rhodoreae</taxon>
        <taxon>Rhododendron</taxon>
    </lineage>
</organism>
<dbReference type="SMART" id="SM00369">
    <property type="entry name" value="LRR_TYP"/>
    <property type="match status" value="15"/>
</dbReference>
<dbReference type="Pfam" id="PF13855">
    <property type="entry name" value="LRR_8"/>
    <property type="match status" value="1"/>
</dbReference>
<dbReference type="SUPFAM" id="SSF52058">
    <property type="entry name" value="L domain-like"/>
    <property type="match status" value="1"/>
</dbReference>
<evidence type="ECO:0000259" key="13">
    <source>
        <dbReference type="Pfam" id="PF23598"/>
    </source>
</evidence>
<feature type="domain" description="Leucine-rich repeat-containing N-terminal plant-type" evidence="12">
    <location>
        <begin position="37"/>
        <end position="74"/>
    </location>
</feature>
<dbReference type="Pfam" id="PF13516">
    <property type="entry name" value="LRR_6"/>
    <property type="match status" value="1"/>
</dbReference>
<dbReference type="GO" id="GO:0006952">
    <property type="term" value="P:defense response"/>
    <property type="evidence" value="ECO:0007669"/>
    <property type="project" value="UniProtKB-ARBA"/>
</dbReference>
<dbReference type="InterPro" id="IPR013210">
    <property type="entry name" value="LRR_N_plant-typ"/>
</dbReference>
<sequence>MGIFSTAGLFLAVLLCNGILLQSCLGSGSIPAITCIEQERQALLKFKRSLTDTTRRLSSWTGEDCCNWKGIQCDGNTSHVLKLDLVSLDPFFAATIEANEVNPSLLELKYLEHLDLSGNNFHDIPITIFLGSMTSLRILDLSIYSFAGEFPKFIENLTALRVLNLSFNDLNSSFPLYLENLKSLEHLNLGCNSFTGNLPDWLRQFKRLKYLDLSRNSFSHPIPDLFVKLQLLKYLHLSWNSFSGSIPQSLGTLSALEVLRIYVNQLNGTIPISLGQLSSLKILDIHNNQLTGTIPVSLGQLSSLKILDIHDNQLTGTIPVSLGQLSSLKILEIHDNQLTGTIPSCLGSGSIPAITGIEQERQALLKFKRSLTDTTRRLSSWTGEDCCNWKGIQCDGNTSHVLKLDLANEFPFDWEKKIEANEVNPSLLELKYLEHLDLSGNNFHDIPIPIFLGSMTSLRYLNLSNSNFSGRVPHHLGNVSNLMVLDLNCLYTRSLTIDDFTWVSRLSSLQYLDSSGMNLSRALNLNVMLNMLPSLTELRLSSCELYSSLLVSHFYLNSTASNIRKLDLSWNSFAGEFPKFIENLTALRVLELSANDLNSSFPLYLENLTALRVLDLSFNDLNSSFPLYLENLKSLEHLNLGYNSFTDVGLLRLLLTQCTLKSLDMTSNQFKGQMSRSYGNLSGCTMYNLEMLILHSNSISGNLPDWLGQFNRLKYLDLSGNSFSLPIPDLFVKLQLLKYLDLSHNSFSGFIPQSLGTLSALEFVVMVKDKVLLAIALGVARLKNYIDQFGG</sequence>
<feature type="domain" description="Disease resistance R13L4/SHOC-2-like LRR" evidence="13">
    <location>
        <begin position="202"/>
        <end position="334"/>
    </location>
</feature>
<comment type="subcellular location">
    <subcellularLocation>
        <location evidence="1">Cell membrane</location>
        <topology evidence="1">Single-pass type I membrane protein</topology>
    </subcellularLocation>
</comment>
<dbReference type="EMBL" id="JACTNZ010000003">
    <property type="protein sequence ID" value="KAG5558581.1"/>
    <property type="molecule type" value="Genomic_DNA"/>
</dbReference>
<reference evidence="14" key="1">
    <citation type="submission" date="2020-08" db="EMBL/GenBank/DDBJ databases">
        <title>Plant Genome Project.</title>
        <authorList>
            <person name="Zhang R.-G."/>
        </authorList>
    </citation>
    <scope>NUCLEOTIDE SEQUENCE</scope>
    <source>
        <strain evidence="14">WSP0</strain>
        <tissue evidence="14">Leaf</tissue>
    </source>
</reference>
<feature type="signal peptide" evidence="11">
    <location>
        <begin position="1"/>
        <end position="26"/>
    </location>
</feature>
<evidence type="ECO:0000256" key="9">
    <source>
        <dbReference type="ARBA" id="ARBA00023136"/>
    </source>
</evidence>
<protein>
    <recommendedName>
        <fullName evidence="16">Leucine-rich repeat-containing N-terminal plant-type domain-containing protein</fullName>
    </recommendedName>
</protein>
<dbReference type="GO" id="GO:0005886">
    <property type="term" value="C:plasma membrane"/>
    <property type="evidence" value="ECO:0007669"/>
    <property type="project" value="UniProtKB-SubCell"/>
</dbReference>
<dbReference type="Pfam" id="PF08263">
    <property type="entry name" value="LRRNT_2"/>
    <property type="match status" value="2"/>
</dbReference>
<evidence type="ECO:0000256" key="6">
    <source>
        <dbReference type="ARBA" id="ARBA00022729"/>
    </source>
</evidence>
<name>A0AAV6L2S0_9ERIC</name>
<evidence type="ECO:0000313" key="15">
    <source>
        <dbReference type="Proteomes" id="UP000823749"/>
    </source>
</evidence>
<keyword evidence="15" id="KW-1185">Reference proteome</keyword>
<evidence type="ECO:0000256" key="8">
    <source>
        <dbReference type="ARBA" id="ARBA00022989"/>
    </source>
</evidence>
<evidence type="ECO:0000256" key="10">
    <source>
        <dbReference type="ARBA" id="ARBA00023180"/>
    </source>
</evidence>
<keyword evidence="10" id="KW-0325">Glycoprotein</keyword>
<dbReference type="Pfam" id="PF23598">
    <property type="entry name" value="LRR_14"/>
    <property type="match status" value="1"/>
</dbReference>
<keyword evidence="9" id="KW-0472">Membrane</keyword>
<dbReference type="InterPro" id="IPR032675">
    <property type="entry name" value="LRR_dom_sf"/>
</dbReference>
<dbReference type="AlphaFoldDB" id="A0AAV6L2S0"/>
<keyword evidence="4" id="KW-0433">Leucine-rich repeat</keyword>
<dbReference type="FunFam" id="3.80.10.10:FF:000041">
    <property type="entry name" value="LRR receptor-like serine/threonine-protein kinase ERECTA"/>
    <property type="match status" value="2"/>
</dbReference>
<keyword evidence="8" id="KW-1133">Transmembrane helix</keyword>
<evidence type="ECO:0000256" key="1">
    <source>
        <dbReference type="ARBA" id="ARBA00004251"/>
    </source>
</evidence>
<comment type="similarity">
    <text evidence="2">Belongs to the RLP family.</text>
</comment>
<keyword evidence="3" id="KW-1003">Cell membrane</keyword>
<evidence type="ECO:0000256" key="7">
    <source>
        <dbReference type="ARBA" id="ARBA00022737"/>
    </source>
</evidence>
<evidence type="ECO:0008006" key="16">
    <source>
        <dbReference type="Google" id="ProtNLM"/>
    </source>
</evidence>
<keyword evidence="6 11" id="KW-0732">Signal</keyword>
<dbReference type="InterPro" id="IPR001611">
    <property type="entry name" value="Leu-rich_rpt"/>
</dbReference>
<feature type="chain" id="PRO_5043327747" description="Leucine-rich repeat-containing N-terminal plant-type domain-containing protein" evidence="11">
    <location>
        <begin position="27"/>
        <end position="791"/>
    </location>
</feature>
<dbReference type="FunFam" id="3.80.10.10:FF:000095">
    <property type="entry name" value="LRR receptor-like serine/threonine-protein kinase GSO1"/>
    <property type="match status" value="1"/>
</dbReference>
<dbReference type="SUPFAM" id="SSF52047">
    <property type="entry name" value="RNI-like"/>
    <property type="match status" value="1"/>
</dbReference>
<dbReference type="InterPro" id="IPR055414">
    <property type="entry name" value="LRR_R13L4/SHOC2-like"/>
</dbReference>
<proteinExistence type="inferred from homology"/>
<dbReference type="PANTHER" id="PTHR48063:SF112">
    <property type="entry name" value="RECEPTOR LIKE PROTEIN 30-LIKE"/>
    <property type="match status" value="1"/>
</dbReference>
<keyword evidence="5" id="KW-0812">Transmembrane</keyword>
<dbReference type="PANTHER" id="PTHR48063">
    <property type="entry name" value="LRR RECEPTOR-LIKE KINASE"/>
    <property type="match status" value="1"/>
</dbReference>
<dbReference type="Pfam" id="PF00560">
    <property type="entry name" value="LRR_1"/>
    <property type="match status" value="6"/>
</dbReference>
<evidence type="ECO:0000256" key="3">
    <source>
        <dbReference type="ARBA" id="ARBA00022475"/>
    </source>
</evidence>
<evidence type="ECO:0000256" key="5">
    <source>
        <dbReference type="ARBA" id="ARBA00022692"/>
    </source>
</evidence>
<dbReference type="Gene3D" id="3.80.10.10">
    <property type="entry name" value="Ribonuclease Inhibitor"/>
    <property type="match status" value="5"/>
</dbReference>
<keyword evidence="7" id="KW-0677">Repeat</keyword>
<gene>
    <name evidence="14" type="ORF">RHGRI_008506</name>
</gene>
<evidence type="ECO:0000313" key="14">
    <source>
        <dbReference type="EMBL" id="KAG5558581.1"/>
    </source>
</evidence>
<feature type="domain" description="Leucine-rich repeat-containing N-terminal plant-type" evidence="12">
    <location>
        <begin position="358"/>
        <end position="395"/>
    </location>
</feature>